<name>A0A1E3VKM9_9HYPH</name>
<protein>
    <submittedName>
        <fullName evidence="3">Uncharacterized protein</fullName>
    </submittedName>
</protein>
<gene>
    <name evidence="3" type="ORF">AUC70_10930</name>
</gene>
<accession>A0A1E3VKM9</accession>
<keyword evidence="2" id="KW-0472">Membrane</keyword>
<evidence type="ECO:0000256" key="1">
    <source>
        <dbReference type="SAM" id="MobiDB-lite"/>
    </source>
</evidence>
<reference evidence="3 4" key="1">
    <citation type="journal article" date="2016" name="Environ. Microbiol.">
        <title>New Methyloceanibacter diversity from North Sea sediments includes methanotroph containing solely the soluble methane monooxygenase.</title>
        <authorList>
            <person name="Vekeman B."/>
            <person name="Kerckhof F.M."/>
            <person name="Cremers G."/>
            <person name="de Vos P."/>
            <person name="Vandamme P."/>
            <person name="Boon N."/>
            <person name="Op den Camp H.J."/>
            <person name="Heylen K."/>
        </authorList>
    </citation>
    <scope>NUCLEOTIDE SEQUENCE [LARGE SCALE GENOMIC DNA]</scope>
    <source>
        <strain evidence="3 4">R-67176</strain>
    </source>
</reference>
<keyword evidence="2" id="KW-1133">Transmembrane helix</keyword>
<keyword evidence="2" id="KW-0812">Transmembrane</keyword>
<comment type="caution">
    <text evidence="3">The sequence shown here is derived from an EMBL/GenBank/DDBJ whole genome shotgun (WGS) entry which is preliminary data.</text>
</comment>
<proteinExistence type="predicted"/>
<evidence type="ECO:0000313" key="4">
    <source>
        <dbReference type="Proteomes" id="UP000094172"/>
    </source>
</evidence>
<dbReference type="RefSeq" id="WP_069445421.1">
    <property type="nucleotide sequence ID" value="NZ_LPWE01000013.1"/>
</dbReference>
<dbReference type="Proteomes" id="UP000094172">
    <property type="component" value="Unassembled WGS sequence"/>
</dbReference>
<feature type="region of interest" description="Disordered" evidence="1">
    <location>
        <begin position="35"/>
        <end position="98"/>
    </location>
</feature>
<evidence type="ECO:0000256" key="2">
    <source>
        <dbReference type="SAM" id="Phobius"/>
    </source>
</evidence>
<dbReference type="AlphaFoldDB" id="A0A1E3VKM9"/>
<organism evidence="3 4">
    <name type="scientific">Methyloceanibacter stevinii</name>
    <dbReference type="NCBI Taxonomy" id="1774970"/>
    <lineage>
        <taxon>Bacteria</taxon>
        <taxon>Pseudomonadati</taxon>
        <taxon>Pseudomonadota</taxon>
        <taxon>Alphaproteobacteria</taxon>
        <taxon>Hyphomicrobiales</taxon>
        <taxon>Hyphomicrobiaceae</taxon>
        <taxon>Methyloceanibacter</taxon>
    </lineage>
</organism>
<feature type="transmembrane region" description="Helical" evidence="2">
    <location>
        <begin position="12"/>
        <end position="30"/>
    </location>
</feature>
<keyword evidence="4" id="KW-1185">Reference proteome</keyword>
<dbReference type="EMBL" id="LPWE01000013">
    <property type="protein sequence ID" value="ODR94077.1"/>
    <property type="molecule type" value="Genomic_DNA"/>
</dbReference>
<sequence>MAQHNPQSRGYLLIVLAAIVVCFVIAQLILGGGESDTHTATEASGGHQMEAADPGHTDTMSEEEVPPRMEMGGAEMDDGVSPPDEMQEDSTLDARPEAIRSAAQSLCAKPGIEAGFSV</sequence>
<evidence type="ECO:0000313" key="3">
    <source>
        <dbReference type="EMBL" id="ODR94077.1"/>
    </source>
</evidence>